<evidence type="ECO:0000256" key="7">
    <source>
        <dbReference type="RuleBase" id="RU003355"/>
    </source>
</evidence>
<feature type="active site" description="Charge relay system" evidence="5 6">
    <location>
        <position position="200"/>
    </location>
</feature>
<dbReference type="InterPro" id="IPR050131">
    <property type="entry name" value="Peptidase_S8_subtilisin-like"/>
</dbReference>
<dbReference type="Gene3D" id="3.40.50.200">
    <property type="entry name" value="Peptidase S8/S53 domain"/>
    <property type="match status" value="1"/>
</dbReference>
<dbReference type="RefSeq" id="WP_089925089.1">
    <property type="nucleotide sequence ID" value="NZ_FOFV01000022.1"/>
</dbReference>
<dbReference type="STRING" id="65499.SAMN04488000_12243"/>
<reference evidence="11" key="1">
    <citation type="submission" date="2016-10" db="EMBL/GenBank/DDBJ databases">
        <authorList>
            <person name="Varghese N."/>
            <person name="Submissions S."/>
        </authorList>
    </citation>
    <scope>NUCLEOTIDE SEQUENCE [LARGE SCALE GENOMIC DNA]</scope>
    <source>
        <strain evidence="11">DSM 44437</strain>
    </source>
</reference>
<evidence type="ECO:0000256" key="2">
    <source>
        <dbReference type="ARBA" id="ARBA00022670"/>
    </source>
</evidence>
<dbReference type="Proteomes" id="UP000199503">
    <property type="component" value="Unassembled WGS sequence"/>
</dbReference>
<accession>A0A1H9WFJ4</accession>
<dbReference type="PROSITE" id="PS51892">
    <property type="entry name" value="SUBTILASE"/>
    <property type="match status" value="1"/>
</dbReference>
<dbReference type="InterPro" id="IPR022398">
    <property type="entry name" value="Peptidase_S8_His-AS"/>
</dbReference>
<dbReference type="OrthoDB" id="9795680at2"/>
<dbReference type="EMBL" id="FOFV01000022">
    <property type="protein sequence ID" value="SES32604.1"/>
    <property type="molecule type" value="Genomic_DNA"/>
</dbReference>
<evidence type="ECO:0000256" key="4">
    <source>
        <dbReference type="ARBA" id="ARBA00022825"/>
    </source>
</evidence>
<gene>
    <name evidence="10" type="ORF">SAMN04488000_12243</name>
</gene>
<dbReference type="Pfam" id="PF00082">
    <property type="entry name" value="Peptidase_S8"/>
    <property type="match status" value="1"/>
</dbReference>
<evidence type="ECO:0000256" key="5">
    <source>
        <dbReference type="PIRSR" id="PIRSR615500-1"/>
    </source>
</evidence>
<evidence type="ECO:0000256" key="1">
    <source>
        <dbReference type="ARBA" id="ARBA00011073"/>
    </source>
</evidence>
<evidence type="ECO:0000256" key="8">
    <source>
        <dbReference type="SAM" id="SignalP"/>
    </source>
</evidence>
<dbReference type="SUPFAM" id="SSF52743">
    <property type="entry name" value="Subtilisin-like"/>
    <property type="match status" value="1"/>
</dbReference>
<organism evidence="10 11">
    <name type="scientific">Lentzea albida</name>
    <dbReference type="NCBI Taxonomy" id="65499"/>
    <lineage>
        <taxon>Bacteria</taxon>
        <taxon>Bacillati</taxon>
        <taxon>Actinomycetota</taxon>
        <taxon>Actinomycetes</taxon>
        <taxon>Pseudonocardiales</taxon>
        <taxon>Pseudonocardiaceae</taxon>
        <taxon>Lentzea</taxon>
    </lineage>
</organism>
<feature type="domain" description="Peptidase S8/S53" evidence="9">
    <location>
        <begin position="191"/>
        <end position="453"/>
    </location>
</feature>
<evidence type="ECO:0000256" key="3">
    <source>
        <dbReference type="ARBA" id="ARBA00022801"/>
    </source>
</evidence>
<dbReference type="AlphaFoldDB" id="A0A1H9WFJ4"/>
<dbReference type="InterPro" id="IPR036852">
    <property type="entry name" value="Peptidase_S8/S53_dom_sf"/>
</dbReference>
<keyword evidence="11" id="KW-1185">Reference proteome</keyword>
<keyword evidence="4 6" id="KW-0720">Serine protease</keyword>
<dbReference type="GO" id="GO:0004252">
    <property type="term" value="F:serine-type endopeptidase activity"/>
    <property type="evidence" value="ECO:0007669"/>
    <property type="project" value="UniProtKB-UniRule"/>
</dbReference>
<feature type="signal peptide" evidence="8">
    <location>
        <begin position="1"/>
        <end position="26"/>
    </location>
</feature>
<sequence>MSNRWRRSAAVVVVAAAGLVGPVAHANAGPVASPTGQGRTITLVTGDQVVLTATGHAVVRAAEGREHVGFLTRTDVNGDVSVTPFDALGPLRDGRLDPRLFNVTRLLDSGYGDAERGDIPLIVTRPGNLNARTVRALPSIGGAAVLAVKDTAFWNTRDATRIWLDGPVHALLDRSVPQIGAPAAWQAGHTGKGTTVAVLDTGIQATHPDLADAVTEAKDFTGSASGTADKHGHGTHVASIVTGGHPKYQGVAPDTRLLVGKVLNDAGSGTESGIIAGMEWAAAGGAQVINMSLGGDAPSDGTDPLSQAVNELTARTGALFVIASGNSGRTPGSPAAADAALTVGAVDHTDALAGFSSRGPRLRDNAIKPDITAPGVDIVAALARDSLISRLEPPVGEDHVALSGTSMATPHVAGAAAILAGRHPEWKAPQLKAALMGTAKPNPALTAFEQGAGRVDVAKAVTTSVHASVASINNGVVQWPHTDDVPVTTAVTYHNSGTSPVTLALATEVEDPNGKAAPAGMFTVAPATLTIAPGASAQATVTTDTKAGGADGIYSGVVTAGDLRTPITVTREVESYDLKVNVLGTDGKPTPDYAFRLVDLSKPESRVPYESSGSLTVRAPKGHYYFESQVSTSDRLAVAVEPDVDLGAATTITVDARQGRPAGLVLDRRGAKAGQKFVEFSRSTSYGGKDHLRTTISPPEYGDVLVSPSKTSAPGRFRYSVGGRFAEKDATGSFDASPYLYNVRGDVDGRMPVDPVLRLRDKDLVKVRTTHGATTSGTTGTREGMITKPLPYVLEELYSPETPWFNDFSEMTAAGEYRSRLFSSAPTSFPRGRTATDSFNLAVFGPDLPSNPGRPTRYASRSTDTMVFQIPLFADSGRDREGFSAHTGSSTLYRDGVEIGRIPSTSGLFAAGSGPATYRLHTEATRDRTLTSEVVADWTFTSDTVAEGPARPLPLMAVKFTPAVDGHNRASRLSAVVPLSVSHNTGIAARPTGVQVSYDRGATWRAAPLVGGNGRWAAVLSHPRGAVSVSLKASARDTAGNSVTQTVIDAFLLK</sequence>
<keyword evidence="3 6" id="KW-0378">Hydrolase</keyword>
<dbReference type="PROSITE" id="PS00138">
    <property type="entry name" value="SUBTILASE_SER"/>
    <property type="match status" value="1"/>
</dbReference>
<name>A0A1H9WFJ4_9PSEU</name>
<dbReference type="PANTHER" id="PTHR43806">
    <property type="entry name" value="PEPTIDASE S8"/>
    <property type="match status" value="1"/>
</dbReference>
<protein>
    <submittedName>
        <fullName evidence="10">Serine protease, subtilisin family</fullName>
    </submittedName>
</protein>
<dbReference type="InterPro" id="IPR023828">
    <property type="entry name" value="Peptidase_S8_Ser-AS"/>
</dbReference>
<evidence type="ECO:0000313" key="10">
    <source>
        <dbReference type="EMBL" id="SES32604.1"/>
    </source>
</evidence>
<dbReference type="InterPro" id="IPR015500">
    <property type="entry name" value="Peptidase_S8_subtilisin-rel"/>
</dbReference>
<dbReference type="GO" id="GO:0005975">
    <property type="term" value="P:carbohydrate metabolic process"/>
    <property type="evidence" value="ECO:0007669"/>
    <property type="project" value="UniProtKB-ARBA"/>
</dbReference>
<feature type="active site" description="Charge relay system" evidence="5 6">
    <location>
        <position position="233"/>
    </location>
</feature>
<evidence type="ECO:0000313" key="11">
    <source>
        <dbReference type="Proteomes" id="UP000199503"/>
    </source>
</evidence>
<dbReference type="PROSITE" id="PS00137">
    <property type="entry name" value="SUBTILASE_HIS"/>
    <property type="match status" value="1"/>
</dbReference>
<dbReference type="PROSITE" id="PS00136">
    <property type="entry name" value="SUBTILASE_ASP"/>
    <property type="match status" value="1"/>
</dbReference>
<dbReference type="InterPro" id="IPR000209">
    <property type="entry name" value="Peptidase_S8/S53_dom"/>
</dbReference>
<keyword evidence="8" id="KW-0732">Signal</keyword>
<dbReference type="Gene3D" id="2.60.40.10">
    <property type="entry name" value="Immunoglobulins"/>
    <property type="match status" value="1"/>
</dbReference>
<dbReference type="PRINTS" id="PR00723">
    <property type="entry name" value="SUBTILISIN"/>
</dbReference>
<evidence type="ECO:0000259" key="9">
    <source>
        <dbReference type="Pfam" id="PF00082"/>
    </source>
</evidence>
<keyword evidence="2 6" id="KW-0645">Protease</keyword>
<evidence type="ECO:0000256" key="6">
    <source>
        <dbReference type="PROSITE-ProRule" id="PRU01240"/>
    </source>
</evidence>
<feature type="active site" description="Charge relay system" evidence="5 6">
    <location>
        <position position="406"/>
    </location>
</feature>
<dbReference type="PANTHER" id="PTHR43806:SF65">
    <property type="entry name" value="SERINE PROTEASE APRX"/>
    <property type="match status" value="1"/>
</dbReference>
<dbReference type="InterPro" id="IPR013783">
    <property type="entry name" value="Ig-like_fold"/>
</dbReference>
<proteinExistence type="inferred from homology"/>
<dbReference type="InterPro" id="IPR023827">
    <property type="entry name" value="Peptidase_S8_Asp-AS"/>
</dbReference>
<dbReference type="GO" id="GO:0006508">
    <property type="term" value="P:proteolysis"/>
    <property type="evidence" value="ECO:0007669"/>
    <property type="project" value="UniProtKB-KW"/>
</dbReference>
<comment type="similarity">
    <text evidence="1 6 7">Belongs to the peptidase S8 family.</text>
</comment>
<feature type="chain" id="PRO_5011755380" evidence="8">
    <location>
        <begin position="27"/>
        <end position="1054"/>
    </location>
</feature>